<dbReference type="KEGG" id="mpp:MICPUCDRAFT_52261"/>
<dbReference type="RefSeq" id="XP_003062415.1">
    <property type="nucleotide sequence ID" value="XM_003062369.1"/>
</dbReference>
<feature type="region of interest" description="Disordered" evidence="1">
    <location>
        <begin position="1"/>
        <end position="20"/>
    </location>
</feature>
<evidence type="ECO:0000313" key="2">
    <source>
        <dbReference type="EMBL" id="EEH53234.1"/>
    </source>
</evidence>
<protein>
    <submittedName>
        <fullName evidence="2">Predicted protein</fullName>
    </submittedName>
</protein>
<name>C1N3Q6_MICPC</name>
<accession>C1N3Q6</accession>
<dbReference type="Proteomes" id="UP000001876">
    <property type="component" value="Unassembled WGS sequence"/>
</dbReference>
<dbReference type="EMBL" id="GG663746">
    <property type="protein sequence ID" value="EEH53234.1"/>
    <property type="molecule type" value="Genomic_DNA"/>
</dbReference>
<sequence>MNAYETTLGKGAWDADANREIPPDKEAAVFEETPTDEHPFYQPNGFGLPTVPPRKDTEHLGFHCQGAFVARSSAR</sequence>
<dbReference type="GeneID" id="9688097"/>
<dbReference type="AlphaFoldDB" id="C1N3Q6"/>
<proteinExistence type="predicted"/>
<dbReference type="OrthoDB" id="1043111at2759"/>
<evidence type="ECO:0000256" key="1">
    <source>
        <dbReference type="SAM" id="MobiDB-lite"/>
    </source>
</evidence>
<gene>
    <name evidence="2" type="ORF">MICPUCDRAFT_52261</name>
</gene>
<keyword evidence="3" id="KW-1185">Reference proteome</keyword>
<organism evidence="3">
    <name type="scientific">Micromonas pusilla (strain CCMP1545)</name>
    <name type="common">Picoplanktonic green alga</name>
    <dbReference type="NCBI Taxonomy" id="564608"/>
    <lineage>
        <taxon>Eukaryota</taxon>
        <taxon>Viridiplantae</taxon>
        <taxon>Chlorophyta</taxon>
        <taxon>Mamiellophyceae</taxon>
        <taxon>Mamiellales</taxon>
        <taxon>Mamiellaceae</taxon>
        <taxon>Micromonas</taxon>
    </lineage>
</organism>
<reference evidence="2 3" key="1">
    <citation type="journal article" date="2009" name="Science">
        <title>Green evolution and dynamic adaptations revealed by genomes of the marine picoeukaryotes Micromonas.</title>
        <authorList>
            <person name="Worden A.Z."/>
            <person name="Lee J.H."/>
            <person name="Mock T."/>
            <person name="Rouze P."/>
            <person name="Simmons M.P."/>
            <person name="Aerts A.L."/>
            <person name="Allen A.E."/>
            <person name="Cuvelier M.L."/>
            <person name="Derelle E."/>
            <person name="Everett M.V."/>
            <person name="Foulon E."/>
            <person name="Grimwood J."/>
            <person name="Gundlach H."/>
            <person name="Henrissat B."/>
            <person name="Napoli C."/>
            <person name="McDonald S.M."/>
            <person name="Parker M.S."/>
            <person name="Rombauts S."/>
            <person name="Salamov A."/>
            <person name="Von Dassow P."/>
            <person name="Badger J.H."/>
            <person name="Coutinho P.M."/>
            <person name="Demir E."/>
            <person name="Dubchak I."/>
            <person name="Gentemann C."/>
            <person name="Eikrem W."/>
            <person name="Gready J.E."/>
            <person name="John U."/>
            <person name="Lanier W."/>
            <person name="Lindquist E.A."/>
            <person name="Lucas S."/>
            <person name="Mayer K.F."/>
            <person name="Moreau H."/>
            <person name="Not F."/>
            <person name="Otillar R."/>
            <person name="Panaud O."/>
            <person name="Pangilinan J."/>
            <person name="Paulsen I."/>
            <person name="Piegu B."/>
            <person name="Poliakov A."/>
            <person name="Robbens S."/>
            <person name="Schmutz J."/>
            <person name="Toulza E."/>
            <person name="Wyss T."/>
            <person name="Zelensky A."/>
            <person name="Zhou K."/>
            <person name="Armbrust E.V."/>
            <person name="Bhattacharya D."/>
            <person name="Goodenough U.W."/>
            <person name="Van de Peer Y."/>
            <person name="Grigoriev I.V."/>
        </authorList>
    </citation>
    <scope>NUCLEOTIDE SEQUENCE [LARGE SCALE GENOMIC DNA]</scope>
    <source>
        <strain evidence="2 3">CCMP1545</strain>
    </source>
</reference>
<evidence type="ECO:0000313" key="3">
    <source>
        <dbReference type="Proteomes" id="UP000001876"/>
    </source>
</evidence>